<name>A0A953HQF3_9BACT</name>
<dbReference type="Proteomes" id="UP000753961">
    <property type="component" value="Unassembled WGS sequence"/>
</dbReference>
<sequence>MDAAHLKNQFEEQGFLFLSDFFDNRELKRIKEKVQNYILNIAPGLPSDKVFYEDADDLNSIKQLFHLSDYDVFFKDLLRGSKLEDLARVFFGEDTGQGFVEYFNKPPGIGQPTPPHQDCYYFMLSPPKALTFWIPLEDVDEENGCLRYVRGSHKLGMRPHGRTKTLGFSQGITDFGTKDDIANEVSMPTKQGDVLVHDGMTIHRADRNKSHTRSRSVLGIVYFAESAIEDLEAKKAYEEKLKIDRTK</sequence>
<dbReference type="PANTHER" id="PTHR20883:SF46">
    <property type="entry name" value="PHYTANOYL-COA HYDROXYLASE"/>
    <property type="match status" value="1"/>
</dbReference>
<dbReference type="InterPro" id="IPR008775">
    <property type="entry name" value="Phytyl_CoA_dOase-like"/>
</dbReference>
<keyword evidence="1" id="KW-0223">Dioxygenase</keyword>
<dbReference type="EMBL" id="JAHVHU010000001">
    <property type="protein sequence ID" value="MBY5956500.1"/>
    <property type="molecule type" value="Genomic_DNA"/>
</dbReference>
<dbReference type="PANTHER" id="PTHR20883">
    <property type="entry name" value="PHYTANOYL-COA DIOXYGENASE DOMAIN CONTAINING 1"/>
    <property type="match status" value="1"/>
</dbReference>
<dbReference type="GO" id="GO:0005506">
    <property type="term" value="F:iron ion binding"/>
    <property type="evidence" value="ECO:0007669"/>
    <property type="project" value="UniProtKB-ARBA"/>
</dbReference>
<reference evidence="1" key="1">
    <citation type="submission" date="2021-06" db="EMBL/GenBank/DDBJ databases">
        <title>44 bacteria genomes isolated from Dapeng, Shenzhen.</title>
        <authorList>
            <person name="Zheng W."/>
            <person name="Yu S."/>
            <person name="Huang Y."/>
        </authorList>
    </citation>
    <scope>NUCLEOTIDE SEQUENCE</scope>
    <source>
        <strain evidence="1">DP5N28-2</strain>
    </source>
</reference>
<evidence type="ECO:0000313" key="2">
    <source>
        <dbReference type="Proteomes" id="UP000753961"/>
    </source>
</evidence>
<keyword evidence="1" id="KW-0560">Oxidoreductase</keyword>
<accession>A0A953HQF3</accession>
<proteinExistence type="predicted"/>
<evidence type="ECO:0000313" key="1">
    <source>
        <dbReference type="EMBL" id="MBY5956500.1"/>
    </source>
</evidence>
<gene>
    <name evidence="1" type="ORF">KUV50_00030</name>
</gene>
<comment type="caution">
    <text evidence="1">The sequence shown here is derived from an EMBL/GenBank/DDBJ whole genome shotgun (WGS) entry which is preliminary data.</text>
</comment>
<dbReference type="RefSeq" id="WP_222578025.1">
    <property type="nucleotide sequence ID" value="NZ_JAHVHU010000001.1"/>
</dbReference>
<dbReference type="SUPFAM" id="SSF51197">
    <property type="entry name" value="Clavaminate synthase-like"/>
    <property type="match status" value="1"/>
</dbReference>
<dbReference type="Gene3D" id="2.60.120.620">
    <property type="entry name" value="q2cbj1_9rhob like domain"/>
    <property type="match status" value="1"/>
</dbReference>
<dbReference type="Pfam" id="PF05721">
    <property type="entry name" value="PhyH"/>
    <property type="match status" value="1"/>
</dbReference>
<keyword evidence="2" id="KW-1185">Reference proteome</keyword>
<dbReference type="AlphaFoldDB" id="A0A953HQF3"/>
<dbReference type="GO" id="GO:0016706">
    <property type="term" value="F:2-oxoglutarate-dependent dioxygenase activity"/>
    <property type="evidence" value="ECO:0007669"/>
    <property type="project" value="UniProtKB-ARBA"/>
</dbReference>
<organism evidence="1 2">
    <name type="scientific">Membranihabitans marinus</name>
    <dbReference type="NCBI Taxonomy" id="1227546"/>
    <lineage>
        <taxon>Bacteria</taxon>
        <taxon>Pseudomonadati</taxon>
        <taxon>Bacteroidota</taxon>
        <taxon>Saprospiria</taxon>
        <taxon>Saprospirales</taxon>
        <taxon>Saprospiraceae</taxon>
        <taxon>Membranihabitans</taxon>
    </lineage>
</organism>
<protein>
    <submittedName>
        <fullName evidence="1">Phytanoyl-CoA dioxygenase family protein</fullName>
    </submittedName>
</protein>